<evidence type="ECO:0000256" key="2">
    <source>
        <dbReference type="ARBA" id="ARBA00005025"/>
    </source>
</evidence>
<evidence type="ECO:0000256" key="7">
    <source>
        <dbReference type="ARBA" id="ARBA00022630"/>
    </source>
</evidence>
<proteinExistence type="inferred from homology"/>
<evidence type="ECO:0000256" key="14">
    <source>
        <dbReference type="ARBA" id="ARBA00048670"/>
    </source>
</evidence>
<dbReference type="PANTHER" id="PTHR18968:SF13">
    <property type="entry name" value="ACETOLACTATE SYNTHASE CATALYTIC SUBUNIT, MITOCHONDRIAL"/>
    <property type="match status" value="1"/>
</dbReference>
<dbReference type="PROSITE" id="PS00187">
    <property type="entry name" value="TPP_ENZYMES"/>
    <property type="match status" value="1"/>
</dbReference>
<dbReference type="EC" id="2.2.1.6" evidence="4 15"/>
<dbReference type="InterPro" id="IPR029035">
    <property type="entry name" value="DHS-like_NAD/FAD-binding_dom"/>
</dbReference>
<evidence type="ECO:0000256" key="11">
    <source>
        <dbReference type="ARBA" id="ARBA00022842"/>
    </source>
</evidence>
<evidence type="ECO:0000256" key="1">
    <source>
        <dbReference type="ARBA" id="ARBA00004974"/>
    </source>
</evidence>
<dbReference type="GO" id="GO:0030976">
    <property type="term" value="F:thiamine pyrophosphate binding"/>
    <property type="evidence" value="ECO:0007669"/>
    <property type="project" value="UniProtKB-UniRule"/>
</dbReference>
<comment type="similarity">
    <text evidence="3 15">Belongs to the TPP enzyme family.</text>
</comment>
<keyword evidence="7" id="KW-0285">Flavoprotein</keyword>
<dbReference type="InterPro" id="IPR000399">
    <property type="entry name" value="TPP-bd_CS"/>
</dbReference>
<dbReference type="NCBIfam" id="TIGR00118">
    <property type="entry name" value="acolac_lg"/>
    <property type="match status" value="1"/>
</dbReference>
<evidence type="ECO:0000256" key="15">
    <source>
        <dbReference type="RuleBase" id="RU003591"/>
    </source>
</evidence>
<evidence type="ECO:0000259" key="19">
    <source>
        <dbReference type="Pfam" id="PF02776"/>
    </source>
</evidence>
<keyword evidence="5" id="KW-0474">Menaquinone biosynthesis</keyword>
<feature type="compositionally biased region" description="Polar residues" evidence="16">
    <location>
        <begin position="10"/>
        <end position="19"/>
    </location>
</feature>
<evidence type="ECO:0000256" key="9">
    <source>
        <dbReference type="ARBA" id="ARBA00022723"/>
    </source>
</evidence>
<dbReference type="Pfam" id="PF02775">
    <property type="entry name" value="TPP_enzyme_C"/>
    <property type="match status" value="1"/>
</dbReference>
<keyword evidence="8 15" id="KW-0808">Transferase</keyword>
<dbReference type="GO" id="GO:0005948">
    <property type="term" value="C:acetolactate synthase complex"/>
    <property type="evidence" value="ECO:0007669"/>
    <property type="project" value="TreeGrafter"/>
</dbReference>
<organism evidence="20 21">
    <name type="scientific">Staphylococcus warneri</name>
    <dbReference type="NCBI Taxonomy" id="1292"/>
    <lineage>
        <taxon>Bacteria</taxon>
        <taxon>Bacillati</taxon>
        <taxon>Bacillota</taxon>
        <taxon>Bacilli</taxon>
        <taxon>Bacillales</taxon>
        <taxon>Staphylococcaceae</taxon>
        <taxon>Staphylococcus</taxon>
    </lineage>
</organism>
<evidence type="ECO:0000256" key="12">
    <source>
        <dbReference type="ARBA" id="ARBA00023052"/>
    </source>
</evidence>
<dbReference type="Proteomes" id="UP000240717">
    <property type="component" value="Unassembled WGS sequence"/>
</dbReference>
<keyword evidence="6 15" id="KW-0028">Amino-acid biosynthesis</keyword>
<dbReference type="InterPro" id="IPR011766">
    <property type="entry name" value="TPP_enzyme_TPP-bd"/>
</dbReference>
<feature type="domain" description="Thiamine pyrophosphate enzyme N-terminal TPP-binding" evidence="19">
    <location>
        <begin position="44"/>
        <end position="157"/>
    </location>
</feature>
<dbReference type="InterPro" id="IPR029061">
    <property type="entry name" value="THDP-binding"/>
</dbReference>
<evidence type="ECO:0000256" key="16">
    <source>
        <dbReference type="SAM" id="MobiDB-lite"/>
    </source>
</evidence>
<dbReference type="GO" id="GO:0000287">
    <property type="term" value="F:magnesium ion binding"/>
    <property type="evidence" value="ECO:0007669"/>
    <property type="project" value="UniProtKB-UniRule"/>
</dbReference>
<keyword evidence="12 15" id="KW-0786">Thiamine pyrophosphate</keyword>
<dbReference type="GO" id="GO:0003984">
    <property type="term" value="F:acetolactate synthase activity"/>
    <property type="evidence" value="ECO:0007669"/>
    <property type="project" value="UniProtKB-EC"/>
</dbReference>
<dbReference type="InterPro" id="IPR012000">
    <property type="entry name" value="Thiamin_PyroP_enz_cen_dom"/>
</dbReference>
<feature type="region of interest" description="Disordered" evidence="16">
    <location>
        <begin position="1"/>
        <end position="31"/>
    </location>
</feature>
<keyword evidence="9 15" id="KW-0479">Metal-binding</keyword>
<dbReference type="GO" id="GO:0009097">
    <property type="term" value="P:isoleucine biosynthetic process"/>
    <property type="evidence" value="ECO:0007669"/>
    <property type="project" value="UniProtKB-UniPathway"/>
</dbReference>
<dbReference type="GO" id="GO:0009234">
    <property type="term" value="P:menaquinone biosynthetic process"/>
    <property type="evidence" value="ECO:0007669"/>
    <property type="project" value="UniProtKB-KW"/>
</dbReference>
<comment type="pathway">
    <text evidence="2 15">Amino-acid biosynthesis; L-valine biosynthesis; L-valine from pyruvate: step 1/4.</text>
</comment>
<keyword evidence="13 15" id="KW-0100">Branched-chain amino acid biosynthesis</keyword>
<dbReference type="FunFam" id="3.40.50.970:FF:000016">
    <property type="entry name" value="Acetolactate synthase"/>
    <property type="match status" value="1"/>
</dbReference>
<dbReference type="CDD" id="cd07035">
    <property type="entry name" value="TPP_PYR_POX_like"/>
    <property type="match status" value="1"/>
</dbReference>
<dbReference type="SUPFAM" id="SSF52518">
    <property type="entry name" value="Thiamin diphosphate-binding fold (THDP-binding)"/>
    <property type="match status" value="2"/>
</dbReference>
<dbReference type="FunFam" id="3.40.50.970:FF:000007">
    <property type="entry name" value="Acetolactate synthase"/>
    <property type="match status" value="1"/>
</dbReference>
<evidence type="ECO:0000313" key="21">
    <source>
        <dbReference type="Proteomes" id="UP000240717"/>
    </source>
</evidence>
<feature type="domain" description="Thiamine pyrophosphate enzyme central" evidence="17">
    <location>
        <begin position="231"/>
        <end position="366"/>
    </location>
</feature>
<dbReference type="STRING" id="1194526.A284_04170"/>
<dbReference type="SUPFAM" id="SSF52467">
    <property type="entry name" value="DHS-like NAD/FAD-binding domain"/>
    <property type="match status" value="1"/>
</dbReference>
<evidence type="ECO:0000256" key="4">
    <source>
        <dbReference type="ARBA" id="ARBA00013145"/>
    </source>
</evidence>
<feature type="domain" description="Thiamine pyrophosphate enzyme TPP-binding" evidence="18">
    <location>
        <begin position="425"/>
        <end position="573"/>
    </location>
</feature>
<dbReference type="FunFam" id="3.40.50.1220:FF:000008">
    <property type="entry name" value="Acetolactate synthase"/>
    <property type="match status" value="1"/>
</dbReference>
<evidence type="ECO:0000313" key="20">
    <source>
        <dbReference type="EMBL" id="PTI50214.1"/>
    </source>
</evidence>
<evidence type="ECO:0000259" key="18">
    <source>
        <dbReference type="Pfam" id="PF02775"/>
    </source>
</evidence>
<reference evidence="20 21" key="1">
    <citation type="journal article" date="2016" name="Front. Microbiol.">
        <title>Comprehensive Phylogenetic Analysis of Bovine Non-aureus Staphylococci Species Based on Whole-Genome Sequencing.</title>
        <authorList>
            <person name="Naushad S."/>
            <person name="Barkema H.W."/>
            <person name="Luby C."/>
            <person name="Condas L.A."/>
            <person name="Nobrega D.B."/>
            <person name="Carson D.A."/>
            <person name="De Buck J."/>
        </authorList>
    </citation>
    <scope>NUCLEOTIDE SEQUENCE [LARGE SCALE GENOMIC DNA]</scope>
    <source>
        <strain evidence="20 21">SNUC 2993</strain>
    </source>
</reference>
<evidence type="ECO:0000256" key="6">
    <source>
        <dbReference type="ARBA" id="ARBA00022605"/>
    </source>
</evidence>
<dbReference type="Gene3D" id="3.40.50.1220">
    <property type="entry name" value="TPP-binding domain"/>
    <property type="match status" value="1"/>
</dbReference>
<dbReference type="InterPro" id="IPR012001">
    <property type="entry name" value="Thiamin_PyroP_enz_TPP-bd_dom"/>
</dbReference>
<protein>
    <recommendedName>
        <fullName evidence="4 15">Acetolactate synthase</fullName>
        <ecNumber evidence="4 15">2.2.1.6</ecNumber>
    </recommendedName>
</protein>
<dbReference type="Pfam" id="PF00205">
    <property type="entry name" value="TPP_enzyme_M"/>
    <property type="match status" value="1"/>
</dbReference>
<comment type="cofactor">
    <cofactor evidence="15">
        <name>Mg(2+)</name>
        <dbReference type="ChEBI" id="CHEBI:18420"/>
    </cofactor>
    <text evidence="15">Binds 1 Mg(2+) ion per subunit.</text>
</comment>
<evidence type="ECO:0000256" key="5">
    <source>
        <dbReference type="ARBA" id="ARBA00022428"/>
    </source>
</evidence>
<comment type="caution">
    <text evidence="20">The sequence shown here is derived from an EMBL/GenBank/DDBJ whole genome shotgun (WGS) entry which is preliminary data.</text>
</comment>
<dbReference type="EMBL" id="PZEV01000035">
    <property type="protein sequence ID" value="PTI50214.1"/>
    <property type="molecule type" value="Genomic_DNA"/>
</dbReference>
<evidence type="ECO:0000259" key="17">
    <source>
        <dbReference type="Pfam" id="PF00205"/>
    </source>
</evidence>
<dbReference type="Gene3D" id="3.40.50.970">
    <property type="match status" value="2"/>
</dbReference>
<evidence type="ECO:0000256" key="13">
    <source>
        <dbReference type="ARBA" id="ARBA00023304"/>
    </source>
</evidence>
<gene>
    <name evidence="20" type="primary">ilvB</name>
    <name evidence="20" type="ORF">BU085_09805</name>
</gene>
<accession>A0A2T4PYQ8</accession>
<keyword evidence="11 15" id="KW-0460">Magnesium</keyword>
<dbReference type="Pfam" id="PF02776">
    <property type="entry name" value="TPP_enzyme_N"/>
    <property type="match status" value="1"/>
</dbReference>
<comment type="pathway">
    <text evidence="1 15">Amino-acid biosynthesis; L-isoleucine biosynthesis; L-isoleucine from 2-oxobutanoate: step 1/4.</text>
</comment>
<dbReference type="AlphaFoldDB" id="A0A2T4PYQ8"/>
<sequence length="597" mass="65161">MTKLSDMSEHNTATSNQPVDTMKVAESSKPEYMKSQTINEMRPGSEILVEALQNEDVDFIFGYPGGAVLPLYDTFYDGKIKHILARHEQGATHAAEGYARISGKTGVVVVTSGPGATNAITGITDAHSDSLPLVVFTGQVATPGIGKDAFQEADLLSMTAPITKQNYQVKKVEDIPRIVHEAFHVANSGRKGPVVVDFPKDMGVLSTNVGLSDHIDLPGYQVNTVAKSNDINTLVKYLNHSKKPLILAGAGVNHSKSNELLTQFVTQHQIPTVTTLLGLGAIPYEHPLFLGMGGMHGSYASNMALTECDLLINLGSRFDDRLASKPDDFAPNAKVVHVDIDPSEINKIIATDLGIVADCKNVLEQLKASQINVPSHDEWLQYCQSNKSNHPFKYEKDDKDIFCKPQEAIEYIGKITNGDAIVTTDVGQHQMWAAQFYPFKSHSQWVTSGGLGTMGFGIPSAIGAQLASPDKTVVCFVGDGGFQMTNQEMALLPEYGLNIKIVLINNGTLGMVKQWQDKFFNQRFSHSVFNDQPDFIKMAEAYGVKGFLIDQPNQLKSKLDEAFNYEGPALIEVRISPIEPVNPMIPSGKANNEMEGY</sequence>
<keyword evidence="10" id="KW-0274">FAD</keyword>
<dbReference type="InterPro" id="IPR012846">
    <property type="entry name" value="Acetolactate_synth_lsu"/>
</dbReference>
<evidence type="ECO:0000256" key="10">
    <source>
        <dbReference type="ARBA" id="ARBA00022827"/>
    </source>
</evidence>
<dbReference type="GO" id="GO:0009099">
    <property type="term" value="P:L-valine biosynthetic process"/>
    <property type="evidence" value="ECO:0007669"/>
    <property type="project" value="UniProtKB-UniPathway"/>
</dbReference>
<comment type="catalytic activity">
    <reaction evidence="14 15">
        <text>2 pyruvate + H(+) = (2S)-2-acetolactate + CO2</text>
        <dbReference type="Rhea" id="RHEA:25249"/>
        <dbReference type="ChEBI" id="CHEBI:15361"/>
        <dbReference type="ChEBI" id="CHEBI:15378"/>
        <dbReference type="ChEBI" id="CHEBI:16526"/>
        <dbReference type="ChEBI" id="CHEBI:58476"/>
        <dbReference type="EC" id="2.2.1.6"/>
    </reaction>
</comment>
<evidence type="ECO:0000256" key="8">
    <source>
        <dbReference type="ARBA" id="ARBA00022679"/>
    </source>
</evidence>
<name>A0A2T4PYQ8_STAWA</name>
<evidence type="ECO:0000256" key="3">
    <source>
        <dbReference type="ARBA" id="ARBA00007812"/>
    </source>
</evidence>
<dbReference type="PANTHER" id="PTHR18968">
    <property type="entry name" value="THIAMINE PYROPHOSPHATE ENZYMES"/>
    <property type="match status" value="1"/>
</dbReference>
<dbReference type="CDD" id="cd02015">
    <property type="entry name" value="TPP_AHAS"/>
    <property type="match status" value="1"/>
</dbReference>
<dbReference type="UniPathway" id="UPA00049">
    <property type="reaction ID" value="UER00059"/>
</dbReference>
<dbReference type="InterPro" id="IPR045229">
    <property type="entry name" value="TPP_enz"/>
</dbReference>
<comment type="cofactor">
    <cofactor evidence="15">
        <name>thiamine diphosphate</name>
        <dbReference type="ChEBI" id="CHEBI:58937"/>
    </cofactor>
    <text evidence="15">Binds 1 thiamine pyrophosphate per subunit.</text>
</comment>
<dbReference type="UniPathway" id="UPA00047">
    <property type="reaction ID" value="UER00055"/>
</dbReference>
<dbReference type="InterPro" id="IPR039368">
    <property type="entry name" value="AHAS_TPP"/>
</dbReference>
<dbReference type="GO" id="GO:0050660">
    <property type="term" value="F:flavin adenine dinucleotide binding"/>
    <property type="evidence" value="ECO:0007669"/>
    <property type="project" value="InterPro"/>
</dbReference>